<dbReference type="SMART" id="SM00256">
    <property type="entry name" value="FBOX"/>
    <property type="match status" value="1"/>
</dbReference>
<dbReference type="PROSITE" id="PS50181">
    <property type="entry name" value="FBOX"/>
    <property type="match status" value="1"/>
</dbReference>
<dbReference type="Gene3D" id="3.80.10.10">
    <property type="entry name" value="Ribonuclease Inhibitor"/>
    <property type="match status" value="3"/>
</dbReference>
<dbReference type="InterPro" id="IPR001810">
    <property type="entry name" value="F-box_dom"/>
</dbReference>
<name>A0A2P2IBC2_9CRUS</name>
<organism evidence="2">
    <name type="scientific">Hirondellea gigas</name>
    <dbReference type="NCBI Taxonomy" id="1518452"/>
    <lineage>
        <taxon>Eukaryota</taxon>
        <taxon>Metazoa</taxon>
        <taxon>Ecdysozoa</taxon>
        <taxon>Arthropoda</taxon>
        <taxon>Crustacea</taxon>
        <taxon>Multicrustacea</taxon>
        <taxon>Malacostraca</taxon>
        <taxon>Eumalacostraca</taxon>
        <taxon>Peracarida</taxon>
        <taxon>Amphipoda</taxon>
        <taxon>Amphilochidea</taxon>
        <taxon>Lysianassida</taxon>
        <taxon>Lysianassidira</taxon>
        <taxon>Lysianassoidea</taxon>
        <taxon>Lysianassidae</taxon>
        <taxon>Hirondellea</taxon>
    </lineage>
</organism>
<feature type="domain" description="F-box" evidence="1">
    <location>
        <begin position="36"/>
        <end position="82"/>
    </location>
</feature>
<dbReference type="InterPro" id="IPR032675">
    <property type="entry name" value="LRR_dom_sf"/>
</dbReference>
<dbReference type="AlphaFoldDB" id="A0A2P2IBC2"/>
<dbReference type="InterPro" id="IPR036047">
    <property type="entry name" value="F-box-like_dom_sf"/>
</dbReference>
<dbReference type="Pfam" id="PF12937">
    <property type="entry name" value="F-box-like"/>
    <property type="match status" value="1"/>
</dbReference>
<dbReference type="EMBL" id="IACT01005232">
    <property type="protein sequence ID" value="LAC24396.1"/>
    <property type="molecule type" value="mRNA"/>
</dbReference>
<sequence length="524" mass="59925">MCNWDNLTSKIRAYSSAVNWDDVCVDQQPHVFDPNRASIDKLPDKVIMKIFSYIPHKEICRNARVCKKWRTISLDTRLWDAVSLRPEVSGLHIHNIDLLMALISHRFASSLRYIELPMELITHPVLHELAARCPNLTVMLLDFSTAMQLHDFNDMQAFPTKLRTMMICLSEVIFMEGFMRKIYNFINGLEVLHIVGTYEKASEEEEEIYEVINIHKLKSATPNLKVVNLYGINFVDDSHIEAFSSNCIQLECLAVNFCAKVTGSSLKILLTRCKKLKCLLMNQCSLQDNLVMEAEWEKSSIQELDITANDLSQDCLIDLLCRIPSLRWLSAGQIDGFTDQVLKTWVERGNVKNLVSIDMEMCDNLSEDGLYKFLARVGLNLRGLVLSGIPQVTDTLLSNIMPALKNIRILKMGMLLDCGGRMTCKISVDQLTDVLARYGEHLERLEMSWGPDIIRFSDKSQKAIDTLRVRCLKLKCLVLCDGKYYEVVKANFERADRVTVVRTSTNCTISNVYLLTHYKDLVFN</sequence>
<dbReference type="PANTHER" id="PTHR20933:SF4">
    <property type="entry name" value="F-BOX INVOLVED IN POLYQ PATHOGENESIS, ISOFORM A"/>
    <property type="match status" value="1"/>
</dbReference>
<dbReference type="SUPFAM" id="SSF52047">
    <property type="entry name" value="RNI-like"/>
    <property type="match status" value="1"/>
</dbReference>
<accession>A0A2P2IBC2</accession>
<proteinExistence type="evidence at transcript level"/>
<evidence type="ECO:0000259" key="1">
    <source>
        <dbReference type="PROSITE" id="PS50181"/>
    </source>
</evidence>
<reference evidence="3" key="1">
    <citation type="submission" date="2017-11" db="EMBL/GenBank/DDBJ databases">
        <title>The sensing device of the deep-sea amphipod.</title>
        <authorList>
            <person name="Kobayashi H."/>
            <person name="Nagahama T."/>
            <person name="Arai W."/>
            <person name="Sasagawa Y."/>
            <person name="Umeda M."/>
            <person name="Hayashi T."/>
            <person name="Nikaido I."/>
            <person name="Watanabe H."/>
            <person name="Oguri K."/>
            <person name="Kitazato H."/>
            <person name="Fujioka K."/>
            <person name="Kido Y."/>
            <person name="Takami H."/>
        </authorList>
    </citation>
    <scope>NUCLEOTIDE SEQUENCE</scope>
    <source>
        <tissue evidence="3">Whole body</tissue>
    </source>
</reference>
<reference evidence="2" key="2">
    <citation type="journal article" date="2018" name="Biosci. Biotechnol. Biochem.">
        <title>Polysaccharide hydrolase of the hadal zone amphipods Hirondellea gigas.</title>
        <authorList>
            <person name="Kobayashi H."/>
            <person name="Nagahama T."/>
            <person name="Arai W."/>
            <person name="Sasagawa Y."/>
            <person name="Umeda M."/>
            <person name="Hayashi T."/>
            <person name="Nikaido I."/>
            <person name="Watanabe H."/>
            <person name="Oguri K."/>
            <person name="Kitazato H."/>
            <person name="Fujioka K."/>
            <person name="Kido Y."/>
            <person name="Takami H."/>
        </authorList>
    </citation>
    <scope>NUCLEOTIDE SEQUENCE</scope>
    <source>
        <tissue evidence="2">Whole body</tissue>
    </source>
</reference>
<protein>
    <submittedName>
        <fullName evidence="2">F-box/LRR-repeat protein 7-like</fullName>
    </submittedName>
</protein>
<dbReference type="PANTHER" id="PTHR20933">
    <property type="entry name" value="F-BOX ONLY PROTEIN 33"/>
    <property type="match status" value="1"/>
</dbReference>
<dbReference type="EMBL" id="IACF01005731">
    <property type="protein sequence ID" value="LAB71314.1"/>
    <property type="molecule type" value="mRNA"/>
</dbReference>
<dbReference type="SUPFAM" id="SSF81383">
    <property type="entry name" value="F-box domain"/>
    <property type="match status" value="1"/>
</dbReference>
<evidence type="ECO:0000313" key="2">
    <source>
        <dbReference type="EMBL" id="LAB71314.1"/>
    </source>
</evidence>
<dbReference type="GO" id="GO:0031398">
    <property type="term" value="P:positive regulation of protein ubiquitination"/>
    <property type="evidence" value="ECO:0007669"/>
    <property type="project" value="TreeGrafter"/>
</dbReference>
<evidence type="ECO:0000313" key="3">
    <source>
        <dbReference type="EMBL" id="LAC24396.1"/>
    </source>
</evidence>